<dbReference type="NCBIfam" id="TIGR00276">
    <property type="entry name" value="tRNA epoxyqueuosine(34) reductase QueG"/>
    <property type="match status" value="1"/>
</dbReference>
<gene>
    <name evidence="4" type="ORF">C8C76_11117</name>
</gene>
<keyword evidence="2" id="KW-0560">Oxidoreductase</keyword>
<dbReference type="PANTHER" id="PTHR30002:SF4">
    <property type="entry name" value="EPOXYQUEUOSINE REDUCTASE"/>
    <property type="match status" value="1"/>
</dbReference>
<evidence type="ECO:0000256" key="2">
    <source>
        <dbReference type="ARBA" id="ARBA00023002"/>
    </source>
</evidence>
<dbReference type="PANTHER" id="PTHR30002">
    <property type="entry name" value="EPOXYQUEUOSINE REDUCTASE"/>
    <property type="match status" value="1"/>
</dbReference>
<dbReference type="Proteomes" id="UP000244089">
    <property type="component" value="Unassembled WGS sequence"/>
</dbReference>
<evidence type="ECO:0000256" key="1">
    <source>
        <dbReference type="ARBA" id="ARBA00022485"/>
    </source>
</evidence>
<keyword evidence="1" id="KW-0479">Metal-binding</keyword>
<feature type="domain" description="DUF1730" evidence="3">
    <location>
        <begin position="57"/>
        <end position="124"/>
    </location>
</feature>
<name>A0A2T5RK67_9FIRM</name>
<keyword evidence="1" id="KW-0004">4Fe-4S</keyword>
<evidence type="ECO:0000259" key="3">
    <source>
        <dbReference type="Pfam" id="PF08331"/>
    </source>
</evidence>
<dbReference type="Pfam" id="PF08331">
    <property type="entry name" value="QueG_DUF1730"/>
    <property type="match status" value="1"/>
</dbReference>
<dbReference type="SUPFAM" id="SSF48371">
    <property type="entry name" value="ARM repeat"/>
    <property type="match status" value="1"/>
</dbReference>
<proteinExistence type="predicted"/>
<dbReference type="AlphaFoldDB" id="A0A2T5RK67"/>
<sequence>MQINKLVKKTAAELKIDLCGITDGSELTEERLILEKRAETEYWPQPFTNRDLDQLTKPALQFENLNSIIVTAISYNNGGASPFLSNYVTVEDYHDYLQQKLKKLALELQQKLNRDFNYKIFVDTAPFLERALAKRAGIGFIGKNSMLINPELGSYLFLGELFTDLEIEKDEPLELDCGQCQICLQNCEGGALKDEYLLDGEVCISYLTQKKGILSKSEVNKIGTHIWGCDACQTKCPYNVNKEQITQPELSFFDKKLNYFLEIERNNPPSELKNTAIMWRGSRILLRNALIAVSNLEDEKYFEAVQKKLQDNSPIIRYYAVLALLKINYQRAKELVKKTAAAENNSKYQKLIFSLLEQKGEENEY</sequence>
<protein>
    <submittedName>
        <fullName evidence="4">Epoxyqueuosine reductase</fullName>
    </submittedName>
</protein>
<reference evidence="4 5" key="1">
    <citation type="submission" date="2018-04" db="EMBL/GenBank/DDBJ databases">
        <title>Subsurface microbial communities from deep shales in Ohio and West Virginia, USA.</title>
        <authorList>
            <person name="Wrighton K."/>
        </authorList>
    </citation>
    <scope>NUCLEOTIDE SEQUENCE [LARGE SCALE GENOMIC DNA]</scope>
    <source>
        <strain evidence="4 5">WC1</strain>
    </source>
</reference>
<dbReference type="RefSeq" id="WP_108139648.1">
    <property type="nucleotide sequence ID" value="NZ_QAXS01000011.1"/>
</dbReference>
<dbReference type="EMBL" id="QAXS01000011">
    <property type="protein sequence ID" value="PTV99299.1"/>
    <property type="molecule type" value="Genomic_DNA"/>
</dbReference>
<dbReference type="InterPro" id="IPR013542">
    <property type="entry name" value="QueG_DUF1730"/>
</dbReference>
<dbReference type="OrthoDB" id="9784571at2"/>
<dbReference type="GO" id="GO:0052693">
    <property type="term" value="F:epoxyqueuosine reductase activity"/>
    <property type="evidence" value="ECO:0007669"/>
    <property type="project" value="TreeGrafter"/>
</dbReference>
<keyword evidence="1" id="KW-0408">Iron</keyword>
<evidence type="ECO:0000313" key="4">
    <source>
        <dbReference type="EMBL" id="PTV99299.1"/>
    </source>
</evidence>
<organism evidence="4 5">
    <name type="scientific">Halanaerobium saccharolyticum</name>
    <dbReference type="NCBI Taxonomy" id="43595"/>
    <lineage>
        <taxon>Bacteria</taxon>
        <taxon>Bacillati</taxon>
        <taxon>Bacillota</taxon>
        <taxon>Clostridia</taxon>
        <taxon>Halanaerobiales</taxon>
        <taxon>Halanaerobiaceae</taxon>
        <taxon>Halanaerobium</taxon>
    </lineage>
</organism>
<dbReference type="InterPro" id="IPR016024">
    <property type="entry name" value="ARM-type_fold"/>
</dbReference>
<dbReference type="GO" id="GO:0051539">
    <property type="term" value="F:4 iron, 4 sulfur cluster binding"/>
    <property type="evidence" value="ECO:0007669"/>
    <property type="project" value="UniProtKB-KW"/>
</dbReference>
<dbReference type="SUPFAM" id="SSF46548">
    <property type="entry name" value="alpha-helical ferredoxin"/>
    <property type="match status" value="1"/>
</dbReference>
<dbReference type="Pfam" id="PF13484">
    <property type="entry name" value="Fer4_16"/>
    <property type="match status" value="1"/>
</dbReference>
<evidence type="ECO:0000313" key="5">
    <source>
        <dbReference type="Proteomes" id="UP000244089"/>
    </source>
</evidence>
<comment type="caution">
    <text evidence="4">The sequence shown here is derived from an EMBL/GenBank/DDBJ whole genome shotgun (WGS) entry which is preliminary data.</text>
</comment>
<keyword evidence="1" id="KW-0411">Iron-sulfur</keyword>
<dbReference type="InterPro" id="IPR004453">
    <property type="entry name" value="QueG"/>
</dbReference>
<dbReference type="GO" id="GO:0008616">
    <property type="term" value="P:tRNA queuosine(34) biosynthetic process"/>
    <property type="evidence" value="ECO:0007669"/>
    <property type="project" value="InterPro"/>
</dbReference>
<accession>A0A2T5RK67</accession>